<proteinExistence type="predicted"/>
<dbReference type="OrthoDB" id="9812221at2"/>
<feature type="transmembrane region" description="Helical" evidence="6">
    <location>
        <begin position="207"/>
        <end position="230"/>
    </location>
</feature>
<feature type="transmembrane region" description="Helical" evidence="6">
    <location>
        <begin position="167"/>
        <end position="186"/>
    </location>
</feature>
<dbReference type="STRING" id="549789.NIES30_19885"/>
<dbReference type="GO" id="GO:0005886">
    <property type="term" value="C:plasma membrane"/>
    <property type="evidence" value="ECO:0007669"/>
    <property type="project" value="UniProtKB-SubCell"/>
</dbReference>
<feature type="transmembrane region" description="Helical" evidence="6">
    <location>
        <begin position="138"/>
        <end position="161"/>
    </location>
</feature>
<name>A0A1U7J137_9CYAN</name>
<sequence>MKPRHPETLGVKATLLLVSTLTVMAGATIAPSLPAMRSHFAEVPNADYWVRLVLTVPALFIALGAPIAGTIIDRFGRKRWLSLSVFAYGLAGSSGFFLNDIGWILVGRLVLGLSVAGIMTTATTLVADYYLGAARAQFLGVQAAFMALGGVLFLTLGGYLADISWRFPFLIYATAWLMLPLVLLVLPEPVRVSRAQAKALAAANPEPVPWVLLITTFAIALLTQIVFYMIPVQLPFYLQQLSGASGSQSGLAIALATLAAASSSLSYQTLKSRFTFIALYALAFGLIGVGYLLISQASSYGGVLVGLAIAGLGLGLFTPNMTVGLTSLTPAALRGRILGGLTTSFFLGQFVSPLVSQPLSQRIGLAATYGLAGLLMLTLGAITLSIMAYWRWLDQRDRPL</sequence>
<feature type="transmembrane region" description="Helical" evidence="6">
    <location>
        <begin position="367"/>
        <end position="390"/>
    </location>
</feature>
<dbReference type="InterPro" id="IPR036259">
    <property type="entry name" value="MFS_trans_sf"/>
</dbReference>
<keyword evidence="2" id="KW-1003">Cell membrane</keyword>
<reference evidence="8 9" key="1">
    <citation type="submission" date="2016-11" db="EMBL/GenBank/DDBJ databases">
        <title>Draft Genome Sequences of Nine Cyanobacterial Strains from Diverse Habitats.</title>
        <authorList>
            <person name="Zhu T."/>
            <person name="Hou S."/>
            <person name="Lu X."/>
            <person name="Hess W.R."/>
        </authorList>
    </citation>
    <scope>NUCLEOTIDE SEQUENCE [LARGE SCALE GENOMIC DNA]</scope>
    <source>
        <strain evidence="8 9">NIES-30</strain>
    </source>
</reference>
<keyword evidence="5 6" id="KW-0472">Membrane</keyword>
<feature type="transmembrane region" description="Helical" evidence="6">
    <location>
        <begin position="110"/>
        <end position="131"/>
    </location>
</feature>
<feature type="transmembrane region" description="Helical" evidence="6">
    <location>
        <begin position="250"/>
        <end position="267"/>
    </location>
</feature>
<evidence type="ECO:0000259" key="7">
    <source>
        <dbReference type="PROSITE" id="PS50850"/>
    </source>
</evidence>
<organism evidence="8 9">
    <name type="scientific">Phormidium tenue NIES-30</name>
    <dbReference type="NCBI Taxonomy" id="549789"/>
    <lineage>
        <taxon>Bacteria</taxon>
        <taxon>Bacillati</taxon>
        <taxon>Cyanobacteriota</taxon>
        <taxon>Cyanophyceae</taxon>
        <taxon>Oscillatoriophycideae</taxon>
        <taxon>Oscillatoriales</taxon>
        <taxon>Oscillatoriaceae</taxon>
        <taxon>Phormidium</taxon>
    </lineage>
</organism>
<feature type="transmembrane region" description="Helical" evidence="6">
    <location>
        <begin position="48"/>
        <end position="68"/>
    </location>
</feature>
<dbReference type="PANTHER" id="PTHR43124">
    <property type="entry name" value="PURINE EFFLUX PUMP PBUE"/>
    <property type="match status" value="1"/>
</dbReference>
<feature type="transmembrane region" description="Helical" evidence="6">
    <location>
        <begin position="274"/>
        <end position="294"/>
    </location>
</feature>
<dbReference type="InterPro" id="IPR020846">
    <property type="entry name" value="MFS_dom"/>
</dbReference>
<accession>A0A1U7J137</accession>
<keyword evidence="4 6" id="KW-1133">Transmembrane helix</keyword>
<evidence type="ECO:0000313" key="9">
    <source>
        <dbReference type="Proteomes" id="UP000185557"/>
    </source>
</evidence>
<evidence type="ECO:0000256" key="1">
    <source>
        <dbReference type="ARBA" id="ARBA00004651"/>
    </source>
</evidence>
<dbReference type="GO" id="GO:0022857">
    <property type="term" value="F:transmembrane transporter activity"/>
    <property type="evidence" value="ECO:0007669"/>
    <property type="project" value="InterPro"/>
</dbReference>
<feature type="transmembrane region" description="Helical" evidence="6">
    <location>
        <begin position="300"/>
        <end position="317"/>
    </location>
</feature>
<keyword evidence="3 6" id="KW-0812">Transmembrane</keyword>
<feature type="transmembrane region" description="Helical" evidence="6">
    <location>
        <begin position="80"/>
        <end position="98"/>
    </location>
</feature>
<dbReference type="EMBL" id="MRCG01000017">
    <property type="protein sequence ID" value="OKH45388.1"/>
    <property type="molecule type" value="Genomic_DNA"/>
</dbReference>
<evidence type="ECO:0000256" key="2">
    <source>
        <dbReference type="ARBA" id="ARBA00022475"/>
    </source>
</evidence>
<evidence type="ECO:0000313" key="8">
    <source>
        <dbReference type="EMBL" id="OKH45388.1"/>
    </source>
</evidence>
<evidence type="ECO:0000256" key="5">
    <source>
        <dbReference type="ARBA" id="ARBA00023136"/>
    </source>
</evidence>
<keyword evidence="9" id="KW-1185">Reference proteome</keyword>
<comment type="subcellular location">
    <subcellularLocation>
        <location evidence="1">Cell membrane</location>
        <topology evidence="1">Multi-pass membrane protein</topology>
    </subcellularLocation>
</comment>
<evidence type="ECO:0000256" key="6">
    <source>
        <dbReference type="SAM" id="Phobius"/>
    </source>
</evidence>
<gene>
    <name evidence="8" type="ORF">NIES30_19885</name>
</gene>
<dbReference type="RefSeq" id="WP_073610196.1">
    <property type="nucleotide sequence ID" value="NZ_MRCG01000017.1"/>
</dbReference>
<feature type="domain" description="Major facilitator superfamily (MFS) profile" evidence="7">
    <location>
        <begin position="11"/>
        <end position="397"/>
    </location>
</feature>
<dbReference type="PROSITE" id="PS00216">
    <property type="entry name" value="SUGAR_TRANSPORT_1"/>
    <property type="match status" value="1"/>
</dbReference>
<dbReference type="InterPro" id="IPR050189">
    <property type="entry name" value="MFS_Efflux_Transporters"/>
</dbReference>
<dbReference type="Gene3D" id="1.20.1250.20">
    <property type="entry name" value="MFS general substrate transporter like domains"/>
    <property type="match status" value="1"/>
</dbReference>
<dbReference type="Proteomes" id="UP000185557">
    <property type="component" value="Unassembled WGS sequence"/>
</dbReference>
<feature type="transmembrane region" description="Helical" evidence="6">
    <location>
        <begin position="337"/>
        <end position="355"/>
    </location>
</feature>
<evidence type="ECO:0000256" key="4">
    <source>
        <dbReference type="ARBA" id="ARBA00022989"/>
    </source>
</evidence>
<dbReference type="PROSITE" id="PS50850">
    <property type="entry name" value="MFS"/>
    <property type="match status" value="1"/>
</dbReference>
<dbReference type="CDD" id="cd17473">
    <property type="entry name" value="MFS_arabinose_efflux_permease_like"/>
    <property type="match status" value="1"/>
</dbReference>
<evidence type="ECO:0000256" key="3">
    <source>
        <dbReference type="ARBA" id="ARBA00022692"/>
    </source>
</evidence>
<dbReference type="InterPro" id="IPR011701">
    <property type="entry name" value="MFS"/>
</dbReference>
<dbReference type="InterPro" id="IPR005829">
    <property type="entry name" value="Sugar_transporter_CS"/>
</dbReference>
<dbReference type="AlphaFoldDB" id="A0A1U7J137"/>
<dbReference type="Pfam" id="PF07690">
    <property type="entry name" value="MFS_1"/>
    <property type="match status" value="1"/>
</dbReference>
<protein>
    <submittedName>
        <fullName evidence="8">MFS transporter</fullName>
    </submittedName>
</protein>
<dbReference type="PANTHER" id="PTHR43124:SF3">
    <property type="entry name" value="CHLORAMPHENICOL EFFLUX PUMP RV0191"/>
    <property type="match status" value="1"/>
</dbReference>
<dbReference type="SUPFAM" id="SSF103473">
    <property type="entry name" value="MFS general substrate transporter"/>
    <property type="match status" value="1"/>
</dbReference>
<comment type="caution">
    <text evidence="8">The sequence shown here is derived from an EMBL/GenBank/DDBJ whole genome shotgun (WGS) entry which is preliminary data.</text>
</comment>